<name>A0A3R9PJC0_9BACT</name>
<gene>
    <name evidence="2" type="ORF">EI293_20180</name>
</gene>
<evidence type="ECO:0000313" key="2">
    <source>
        <dbReference type="EMBL" id="RSK39540.1"/>
    </source>
</evidence>
<dbReference type="Proteomes" id="UP000270291">
    <property type="component" value="Unassembled WGS sequence"/>
</dbReference>
<accession>A0A3R9PJC0</accession>
<evidence type="ECO:0000313" key="3">
    <source>
        <dbReference type="Proteomes" id="UP000270291"/>
    </source>
</evidence>
<comment type="caution">
    <text evidence="2">The sequence shown here is derived from an EMBL/GenBank/DDBJ whole genome shotgun (WGS) entry which is preliminary data.</text>
</comment>
<dbReference type="AlphaFoldDB" id="A0A3R9PJC0"/>
<proteinExistence type="predicted"/>
<protein>
    <submittedName>
        <fullName evidence="2">Uncharacterized protein</fullName>
    </submittedName>
</protein>
<keyword evidence="3" id="KW-1185">Reference proteome</keyword>
<organism evidence="2 3">
    <name type="scientific">Hymenobacter perfusus</name>
    <dbReference type="NCBI Taxonomy" id="1236770"/>
    <lineage>
        <taxon>Bacteria</taxon>
        <taxon>Pseudomonadati</taxon>
        <taxon>Bacteroidota</taxon>
        <taxon>Cytophagia</taxon>
        <taxon>Cytophagales</taxon>
        <taxon>Hymenobacteraceae</taxon>
        <taxon>Hymenobacter</taxon>
    </lineage>
</organism>
<reference evidence="2 3" key="1">
    <citation type="submission" date="2018-12" db="EMBL/GenBank/DDBJ databases">
        <authorList>
            <person name="Feng G."/>
            <person name="Zhu H."/>
        </authorList>
    </citation>
    <scope>NUCLEOTIDE SEQUENCE [LARGE SCALE GENOMIC DNA]</scope>
    <source>
        <strain evidence="2 3">LMG 26000</strain>
    </source>
</reference>
<feature type="chain" id="PRO_5018660364" evidence="1">
    <location>
        <begin position="26"/>
        <end position="97"/>
    </location>
</feature>
<keyword evidence="1" id="KW-0732">Signal</keyword>
<feature type="signal peptide" evidence="1">
    <location>
        <begin position="1"/>
        <end position="25"/>
    </location>
</feature>
<evidence type="ECO:0000256" key="1">
    <source>
        <dbReference type="SAM" id="SignalP"/>
    </source>
</evidence>
<dbReference type="EMBL" id="RWIU01000009">
    <property type="protein sequence ID" value="RSK39540.1"/>
    <property type="molecule type" value="Genomic_DNA"/>
</dbReference>
<dbReference type="RefSeq" id="WP_125440358.1">
    <property type="nucleotide sequence ID" value="NZ_RWIU01000009.1"/>
</dbReference>
<sequence length="97" mass="10728">MKKAVYILLAAVGLTSVAPGLSANAATSRVAYSRADYWQGGYDLSREVNIDPSDENKYNLYLTGKSNHDYAVYVGDQSQMDYWQGWLDALGPVVIPY</sequence>